<comment type="caution">
    <text evidence="1">The sequence shown here is derived from an EMBL/GenBank/DDBJ whole genome shotgun (WGS) entry which is preliminary data.</text>
</comment>
<accession>A0AA40FFJ8</accession>
<proteinExistence type="predicted"/>
<evidence type="ECO:0000313" key="2">
    <source>
        <dbReference type="Proteomes" id="UP001177670"/>
    </source>
</evidence>
<protein>
    <submittedName>
        <fullName evidence="1">Uncharacterized protein</fullName>
    </submittedName>
</protein>
<dbReference type="EMBL" id="JAHYIQ010000045">
    <property type="protein sequence ID" value="KAK1118096.1"/>
    <property type="molecule type" value="Genomic_DNA"/>
</dbReference>
<gene>
    <name evidence="1" type="ORF">K0M31_015372</name>
</gene>
<keyword evidence="2" id="KW-1185">Reference proteome</keyword>
<dbReference type="AlphaFoldDB" id="A0AA40FFJ8"/>
<reference evidence="1" key="1">
    <citation type="submission" date="2021-10" db="EMBL/GenBank/DDBJ databases">
        <title>Melipona bicolor Genome sequencing and assembly.</title>
        <authorList>
            <person name="Araujo N.S."/>
            <person name="Arias M.C."/>
        </authorList>
    </citation>
    <scope>NUCLEOTIDE SEQUENCE</scope>
    <source>
        <strain evidence="1">USP_2M_L1-L4_2017</strain>
        <tissue evidence="1">Whole body</tissue>
    </source>
</reference>
<name>A0AA40FFJ8_9HYME</name>
<evidence type="ECO:0000313" key="1">
    <source>
        <dbReference type="EMBL" id="KAK1118096.1"/>
    </source>
</evidence>
<sequence>MQSYLPATGPKKRDWWRATGREERKKEKKVGLLMESVGPEARAWVFPALS</sequence>
<organism evidence="1 2">
    <name type="scientific">Melipona bicolor</name>
    <dbReference type="NCBI Taxonomy" id="60889"/>
    <lineage>
        <taxon>Eukaryota</taxon>
        <taxon>Metazoa</taxon>
        <taxon>Ecdysozoa</taxon>
        <taxon>Arthropoda</taxon>
        <taxon>Hexapoda</taxon>
        <taxon>Insecta</taxon>
        <taxon>Pterygota</taxon>
        <taxon>Neoptera</taxon>
        <taxon>Endopterygota</taxon>
        <taxon>Hymenoptera</taxon>
        <taxon>Apocrita</taxon>
        <taxon>Aculeata</taxon>
        <taxon>Apoidea</taxon>
        <taxon>Anthophila</taxon>
        <taxon>Apidae</taxon>
        <taxon>Melipona</taxon>
    </lineage>
</organism>
<dbReference type="Proteomes" id="UP001177670">
    <property type="component" value="Unassembled WGS sequence"/>
</dbReference>